<evidence type="ECO:0000313" key="4">
    <source>
        <dbReference type="Proteomes" id="UP000008825"/>
    </source>
</evidence>
<dbReference type="KEGG" id="gbm:Gbem_1484"/>
<evidence type="ECO:0000259" key="2">
    <source>
        <dbReference type="Pfam" id="PF12158"/>
    </source>
</evidence>
<name>B5E7W6_CITBB</name>
<sequence>MVLGPGKIVGTFFTILALIVAVTTIVRIQVSMRMQYVNGELADDTNGSKDISYTIGRVGTSKGNTVNVRVRYRYMVQGKEYKGHIFTLNGNSYATFSEDKVKKLISDLTSSPQIRVWYDPKHPEFSVIVEPKLGIEWMWLGSLVLLALLSFKYLDRAIIRMQGLNKATS</sequence>
<dbReference type="OrthoDB" id="4750277at2"/>
<dbReference type="AlphaFoldDB" id="B5E7W6"/>
<reference evidence="3 4" key="1">
    <citation type="submission" date="2008-07" db="EMBL/GenBank/DDBJ databases">
        <title>Complete sequence of Geobacter bemidjiensis BEM.</title>
        <authorList>
            <consortium name="US DOE Joint Genome Institute"/>
            <person name="Lucas S."/>
            <person name="Copeland A."/>
            <person name="Lapidus A."/>
            <person name="Glavina del Rio T."/>
            <person name="Dalin E."/>
            <person name="Tice H."/>
            <person name="Bruce D."/>
            <person name="Goodwin L."/>
            <person name="Pitluck S."/>
            <person name="Kiss H."/>
            <person name="Brettin T."/>
            <person name="Detter J.C."/>
            <person name="Han C."/>
            <person name="Kuske C.R."/>
            <person name="Schmutz J."/>
            <person name="Larimer F."/>
            <person name="Land M."/>
            <person name="Hauser L."/>
            <person name="Kyrpides N."/>
            <person name="Lykidis A."/>
            <person name="Lovley D."/>
            <person name="Richardson P."/>
        </authorList>
    </citation>
    <scope>NUCLEOTIDE SEQUENCE [LARGE SCALE GENOMIC DNA]</scope>
    <source>
        <strain evidence="4">ATCC BAA-1014 / DSM 16622 / JCM 12645 / Bem</strain>
    </source>
</reference>
<keyword evidence="1" id="KW-0472">Membrane</keyword>
<keyword evidence="4" id="KW-1185">Reference proteome</keyword>
<feature type="transmembrane region" description="Helical" evidence="1">
    <location>
        <begin position="12"/>
        <end position="30"/>
    </location>
</feature>
<evidence type="ECO:0000313" key="3">
    <source>
        <dbReference type="EMBL" id="ACH38502.1"/>
    </source>
</evidence>
<dbReference type="Proteomes" id="UP000008825">
    <property type="component" value="Chromosome"/>
</dbReference>
<dbReference type="HOGENOM" id="CLU_1576246_0_0_7"/>
<dbReference type="Pfam" id="PF12158">
    <property type="entry name" value="DUF3592"/>
    <property type="match status" value="1"/>
</dbReference>
<reference evidence="3 4" key="2">
    <citation type="journal article" date="2010" name="BMC Genomics">
        <title>The genome of Geobacter bemidjiensis, exemplar for the subsurface clade of Geobacter species that predominate in Fe(III)-reducing subsurface environments.</title>
        <authorList>
            <person name="Aklujkar M."/>
            <person name="Young N.D."/>
            <person name="Holmes D."/>
            <person name="Chavan M."/>
            <person name="Risso C."/>
            <person name="Kiss H.E."/>
            <person name="Han C.S."/>
            <person name="Land M.L."/>
            <person name="Lovley D.R."/>
        </authorList>
    </citation>
    <scope>NUCLEOTIDE SEQUENCE [LARGE SCALE GENOMIC DNA]</scope>
    <source>
        <strain evidence="4">ATCC BAA-1014 / DSM 16622 / JCM 12645 / Bem</strain>
    </source>
</reference>
<dbReference type="RefSeq" id="WP_012529915.1">
    <property type="nucleotide sequence ID" value="NC_011146.1"/>
</dbReference>
<organism evidence="3 4">
    <name type="scientific">Citrifermentans bemidjiense (strain ATCC BAA-1014 / DSM 16622 / JCM 12645 / Bem)</name>
    <name type="common">Geobacter bemidjiensis</name>
    <dbReference type="NCBI Taxonomy" id="404380"/>
    <lineage>
        <taxon>Bacteria</taxon>
        <taxon>Pseudomonadati</taxon>
        <taxon>Thermodesulfobacteriota</taxon>
        <taxon>Desulfuromonadia</taxon>
        <taxon>Geobacterales</taxon>
        <taxon>Geobacteraceae</taxon>
        <taxon>Citrifermentans</taxon>
    </lineage>
</organism>
<dbReference type="EMBL" id="CP001124">
    <property type="protein sequence ID" value="ACH38502.1"/>
    <property type="molecule type" value="Genomic_DNA"/>
</dbReference>
<protein>
    <recommendedName>
        <fullName evidence="2">DUF3592 domain-containing protein</fullName>
    </recommendedName>
</protein>
<evidence type="ECO:0000256" key="1">
    <source>
        <dbReference type="SAM" id="Phobius"/>
    </source>
</evidence>
<keyword evidence="1" id="KW-0812">Transmembrane</keyword>
<accession>B5E7W6</accession>
<feature type="domain" description="DUF3592" evidence="2">
    <location>
        <begin position="56"/>
        <end position="130"/>
    </location>
</feature>
<dbReference type="InterPro" id="IPR021994">
    <property type="entry name" value="DUF3592"/>
</dbReference>
<proteinExistence type="predicted"/>
<dbReference type="STRING" id="404380.Gbem_1484"/>
<keyword evidence="1" id="KW-1133">Transmembrane helix</keyword>
<gene>
    <name evidence="3" type="ordered locus">Gbem_1484</name>
</gene>
<feature type="transmembrane region" description="Helical" evidence="1">
    <location>
        <begin position="137"/>
        <end position="154"/>
    </location>
</feature>